<dbReference type="PANTHER" id="PTHR28620">
    <property type="entry name" value="CENTROMERE PROTEIN V"/>
    <property type="match status" value="1"/>
</dbReference>
<gene>
    <name evidence="6" type="ORF">BP5553_02377</name>
</gene>
<dbReference type="PANTHER" id="PTHR28620:SF1">
    <property type="entry name" value="CENP-V_GFA DOMAIN-CONTAINING PROTEIN"/>
    <property type="match status" value="1"/>
</dbReference>
<dbReference type="Gene3D" id="2.170.150.70">
    <property type="match status" value="1"/>
</dbReference>
<evidence type="ECO:0000313" key="6">
    <source>
        <dbReference type="EMBL" id="RDL42398.1"/>
    </source>
</evidence>
<dbReference type="InterPro" id="IPR011057">
    <property type="entry name" value="Mss4-like_sf"/>
</dbReference>
<proteinExistence type="inferred from homology"/>
<dbReference type="STRING" id="2656787.A0A370U3Q7"/>
<evidence type="ECO:0000256" key="2">
    <source>
        <dbReference type="ARBA" id="ARBA00022723"/>
    </source>
</evidence>
<dbReference type="PROSITE" id="PS51891">
    <property type="entry name" value="CENP_V_GFA"/>
    <property type="match status" value="1"/>
</dbReference>
<comment type="similarity">
    <text evidence="1">Belongs to the Gfa family.</text>
</comment>
<dbReference type="GO" id="GO:0046872">
    <property type="term" value="F:metal ion binding"/>
    <property type="evidence" value="ECO:0007669"/>
    <property type="project" value="UniProtKB-KW"/>
</dbReference>
<accession>A0A370U3Q7</accession>
<dbReference type="GO" id="GO:0016846">
    <property type="term" value="F:carbon-sulfur lyase activity"/>
    <property type="evidence" value="ECO:0007669"/>
    <property type="project" value="InterPro"/>
</dbReference>
<evidence type="ECO:0000313" key="7">
    <source>
        <dbReference type="Proteomes" id="UP000254866"/>
    </source>
</evidence>
<reference evidence="6 7" key="1">
    <citation type="journal article" date="2018" name="IMA Fungus">
        <title>IMA Genome-F 9: Draft genome sequence of Annulohypoxylon stygium, Aspergillus mulundensis, Berkeleyomyces basicola (syn. Thielaviopsis basicola), Ceratocystis smalleyi, two Cercospora beticola strains, Coleophoma cylindrospora, Fusarium fracticaudum, Phialophora cf. hyalina, and Morchella septimelata.</title>
        <authorList>
            <person name="Wingfield B.D."/>
            <person name="Bills G.F."/>
            <person name="Dong Y."/>
            <person name="Huang W."/>
            <person name="Nel W.J."/>
            <person name="Swalarsk-Parry B.S."/>
            <person name="Vaghefi N."/>
            <person name="Wilken P.M."/>
            <person name="An Z."/>
            <person name="de Beer Z.W."/>
            <person name="De Vos L."/>
            <person name="Chen L."/>
            <person name="Duong T.A."/>
            <person name="Gao Y."/>
            <person name="Hammerbacher A."/>
            <person name="Kikkert J.R."/>
            <person name="Li Y."/>
            <person name="Li H."/>
            <person name="Li K."/>
            <person name="Li Q."/>
            <person name="Liu X."/>
            <person name="Ma X."/>
            <person name="Naidoo K."/>
            <person name="Pethybridge S.J."/>
            <person name="Sun J."/>
            <person name="Steenkamp E.T."/>
            <person name="van der Nest M.A."/>
            <person name="van Wyk S."/>
            <person name="Wingfield M.J."/>
            <person name="Xiong C."/>
            <person name="Yue Q."/>
            <person name="Zhang X."/>
        </authorList>
    </citation>
    <scope>NUCLEOTIDE SEQUENCE [LARGE SCALE GENOMIC DNA]</scope>
    <source>
        <strain evidence="6 7">BP 5553</strain>
    </source>
</reference>
<organism evidence="6 7">
    <name type="scientific">Venustampulla echinocandica</name>
    <dbReference type="NCBI Taxonomy" id="2656787"/>
    <lineage>
        <taxon>Eukaryota</taxon>
        <taxon>Fungi</taxon>
        <taxon>Dikarya</taxon>
        <taxon>Ascomycota</taxon>
        <taxon>Pezizomycotina</taxon>
        <taxon>Leotiomycetes</taxon>
        <taxon>Helotiales</taxon>
        <taxon>Pleuroascaceae</taxon>
        <taxon>Venustampulla</taxon>
    </lineage>
</organism>
<evidence type="ECO:0000256" key="1">
    <source>
        <dbReference type="ARBA" id="ARBA00005495"/>
    </source>
</evidence>
<keyword evidence="2" id="KW-0479">Metal-binding</keyword>
<feature type="region of interest" description="Disordered" evidence="4">
    <location>
        <begin position="1"/>
        <end position="22"/>
    </location>
</feature>
<dbReference type="InterPro" id="IPR006913">
    <property type="entry name" value="CENP-V/GFA"/>
</dbReference>
<dbReference type="SUPFAM" id="SSF51316">
    <property type="entry name" value="Mss4-like"/>
    <property type="match status" value="1"/>
</dbReference>
<dbReference type="OrthoDB" id="3930719at2759"/>
<dbReference type="AlphaFoldDB" id="A0A370U3Q7"/>
<dbReference type="Proteomes" id="UP000254866">
    <property type="component" value="Unassembled WGS sequence"/>
</dbReference>
<feature type="domain" description="CENP-V/GFA" evidence="5">
    <location>
        <begin position="21"/>
        <end position="156"/>
    </location>
</feature>
<dbReference type="EMBL" id="NPIC01000001">
    <property type="protein sequence ID" value="RDL42398.1"/>
    <property type="molecule type" value="Genomic_DNA"/>
</dbReference>
<dbReference type="GeneID" id="43595226"/>
<comment type="caution">
    <text evidence="6">The sequence shown here is derived from an EMBL/GenBank/DDBJ whole genome shotgun (WGS) entry which is preliminary data.</text>
</comment>
<dbReference type="RefSeq" id="XP_031875054.1">
    <property type="nucleotide sequence ID" value="XM_032011000.1"/>
</dbReference>
<evidence type="ECO:0000256" key="4">
    <source>
        <dbReference type="SAM" id="MobiDB-lite"/>
    </source>
</evidence>
<keyword evidence="3" id="KW-0862">Zinc</keyword>
<evidence type="ECO:0000259" key="5">
    <source>
        <dbReference type="PROSITE" id="PS51891"/>
    </source>
</evidence>
<name>A0A370U3Q7_9HELO</name>
<protein>
    <recommendedName>
        <fullName evidence="5">CENP-V/GFA domain-containing protein</fullName>
    </recommendedName>
</protein>
<feature type="compositionally biased region" description="Low complexity" evidence="4">
    <location>
        <begin position="1"/>
        <end position="16"/>
    </location>
</feature>
<evidence type="ECO:0000256" key="3">
    <source>
        <dbReference type="ARBA" id="ARBA00022833"/>
    </source>
</evidence>
<sequence length="204" mass="22498">MASTSSQIPSSTSTPPTRRPYHGSCHCGKIRYIAYLALPPVHIAAKPPGGPSSTVRIRKCNCSTCHKMSFFHVRVPNSPEDFLLLSPTNPFDGGLLDYQCFDKVIHWPFCGNCGVRCFAFDGASEIREVEVDGKKIQAWAPKKEGWVEGAGAGSYLSINAATLEPGQEGFDLREWTEKGWIAYLEIKNDTDDSRMGVPYEAGMY</sequence>
<keyword evidence="7" id="KW-1185">Reference proteome</keyword>
<dbReference type="InterPro" id="IPR052355">
    <property type="entry name" value="CENP-V-like"/>
</dbReference>